<keyword evidence="6 10" id="KW-1133">Transmembrane helix</keyword>
<dbReference type="InterPro" id="IPR002076">
    <property type="entry name" value="ELO_fam"/>
</dbReference>
<evidence type="ECO:0000256" key="4">
    <source>
        <dbReference type="ARBA" id="ARBA00022692"/>
    </source>
</evidence>
<evidence type="ECO:0000256" key="9">
    <source>
        <dbReference type="ARBA" id="ARBA00023160"/>
    </source>
</evidence>
<gene>
    <name evidence="11" type="ORF">LSAA_9414</name>
</gene>
<dbReference type="GO" id="GO:0005789">
    <property type="term" value="C:endoplasmic reticulum membrane"/>
    <property type="evidence" value="ECO:0007669"/>
    <property type="project" value="TreeGrafter"/>
</dbReference>
<dbReference type="EMBL" id="HG994584">
    <property type="protein sequence ID" value="CAF2937735.1"/>
    <property type="molecule type" value="Genomic_DNA"/>
</dbReference>
<keyword evidence="3 10" id="KW-0808">Transferase</keyword>
<dbReference type="GO" id="GO:0009922">
    <property type="term" value="F:fatty acid elongase activity"/>
    <property type="evidence" value="ECO:0007669"/>
    <property type="project" value="UniProtKB-EC"/>
</dbReference>
<keyword evidence="9 10" id="KW-0275">Fatty acid biosynthesis</keyword>
<dbReference type="GO" id="GO:0034625">
    <property type="term" value="P:fatty acid elongation, monounsaturated fatty acid"/>
    <property type="evidence" value="ECO:0007669"/>
    <property type="project" value="TreeGrafter"/>
</dbReference>
<dbReference type="GO" id="GO:0034626">
    <property type="term" value="P:fatty acid elongation, polyunsaturated fatty acid"/>
    <property type="evidence" value="ECO:0007669"/>
    <property type="project" value="TreeGrafter"/>
</dbReference>
<evidence type="ECO:0000256" key="7">
    <source>
        <dbReference type="ARBA" id="ARBA00023098"/>
    </source>
</evidence>
<sequence length="239" mass="27849">MSWVDTMTMGGISSLQKLHAYAWGHRDKRVDNWALMWSIYPTLFIILCYLILIKIIGPYFMKNRKPFWLFYYGISLGWATHYNWVCQPVEKDATPNSLPMQMAEMEKKNNQVSFLHVFHHSSMPLFSWILLRWAPGGHETFGGVINALVHVFMYSYYFLSSLGPSIAPYLWWKNSVILLGIVDCGFPWQISLMSLSIIIPFIGLFSNFFVVEYSKRKNAYLKKNNDPNSNYLVDIKKSS</sequence>
<evidence type="ECO:0000256" key="3">
    <source>
        <dbReference type="ARBA" id="ARBA00022679"/>
    </source>
</evidence>
<feature type="transmembrane region" description="Helical" evidence="10">
    <location>
        <begin position="112"/>
        <end position="134"/>
    </location>
</feature>
<protein>
    <recommendedName>
        <fullName evidence="10">Elongation of very long chain fatty acids protein</fullName>
        <ecNumber evidence="10">2.3.1.199</ecNumber>
    </recommendedName>
    <alternativeName>
        <fullName evidence="10">Very-long-chain 3-oxoacyl-CoA synthase</fullName>
    </alternativeName>
</protein>
<keyword evidence="7 10" id="KW-0443">Lipid metabolism</keyword>
<dbReference type="PROSITE" id="PS01188">
    <property type="entry name" value="ELO"/>
    <property type="match status" value="1"/>
</dbReference>
<feature type="transmembrane region" description="Helical" evidence="10">
    <location>
        <begin position="140"/>
        <end position="159"/>
    </location>
</feature>
<dbReference type="Pfam" id="PF01151">
    <property type="entry name" value="ELO"/>
    <property type="match status" value="1"/>
</dbReference>
<dbReference type="Proteomes" id="UP000675881">
    <property type="component" value="Chromosome 5"/>
</dbReference>
<evidence type="ECO:0000256" key="10">
    <source>
        <dbReference type="RuleBase" id="RU361115"/>
    </source>
</evidence>
<accession>A0A7R8CZU6</accession>
<organism evidence="11 12">
    <name type="scientific">Lepeophtheirus salmonis</name>
    <name type="common">Salmon louse</name>
    <name type="synonym">Caligus salmonis</name>
    <dbReference type="NCBI Taxonomy" id="72036"/>
    <lineage>
        <taxon>Eukaryota</taxon>
        <taxon>Metazoa</taxon>
        <taxon>Ecdysozoa</taxon>
        <taxon>Arthropoda</taxon>
        <taxon>Crustacea</taxon>
        <taxon>Multicrustacea</taxon>
        <taxon>Hexanauplia</taxon>
        <taxon>Copepoda</taxon>
        <taxon>Siphonostomatoida</taxon>
        <taxon>Caligidae</taxon>
        <taxon>Lepeophtheirus</taxon>
    </lineage>
</organism>
<dbReference type="AlphaFoldDB" id="A0A7R8CZU6"/>
<keyword evidence="4 10" id="KW-0812">Transmembrane</keyword>
<feature type="transmembrane region" description="Helical" evidence="10">
    <location>
        <begin position="34"/>
        <end position="56"/>
    </location>
</feature>
<dbReference type="OrthoDB" id="434092at2759"/>
<comment type="catalytic activity">
    <reaction evidence="10">
        <text>a very-long-chain acyl-CoA + malonyl-CoA + H(+) = a very-long-chain 3-oxoacyl-CoA + CO2 + CoA</text>
        <dbReference type="Rhea" id="RHEA:32727"/>
        <dbReference type="ChEBI" id="CHEBI:15378"/>
        <dbReference type="ChEBI" id="CHEBI:16526"/>
        <dbReference type="ChEBI" id="CHEBI:57287"/>
        <dbReference type="ChEBI" id="CHEBI:57384"/>
        <dbReference type="ChEBI" id="CHEBI:90725"/>
        <dbReference type="ChEBI" id="CHEBI:90736"/>
        <dbReference type="EC" id="2.3.1.199"/>
    </reaction>
</comment>
<evidence type="ECO:0000256" key="2">
    <source>
        <dbReference type="ARBA" id="ARBA00022516"/>
    </source>
</evidence>
<reference evidence="11" key="1">
    <citation type="submission" date="2021-02" db="EMBL/GenBank/DDBJ databases">
        <authorList>
            <person name="Bekaert M."/>
        </authorList>
    </citation>
    <scope>NUCLEOTIDE SEQUENCE</scope>
    <source>
        <strain evidence="11">IoA-00</strain>
    </source>
</reference>
<evidence type="ECO:0000256" key="6">
    <source>
        <dbReference type="ARBA" id="ARBA00022989"/>
    </source>
</evidence>
<dbReference type="GO" id="GO:0030148">
    <property type="term" value="P:sphingolipid biosynthetic process"/>
    <property type="evidence" value="ECO:0007669"/>
    <property type="project" value="TreeGrafter"/>
</dbReference>
<feature type="transmembrane region" description="Helical" evidence="10">
    <location>
        <begin position="194"/>
        <end position="213"/>
    </location>
</feature>
<keyword evidence="8 10" id="KW-0472">Membrane</keyword>
<comment type="similarity">
    <text evidence="10">Belongs to the ELO family.</text>
</comment>
<keyword evidence="11" id="KW-0012">Acyltransferase</keyword>
<dbReference type="EC" id="2.3.1.199" evidence="10"/>
<evidence type="ECO:0000313" key="11">
    <source>
        <dbReference type="EMBL" id="CAF2937735.1"/>
    </source>
</evidence>
<dbReference type="PANTHER" id="PTHR11157">
    <property type="entry name" value="FATTY ACID ACYL TRANSFERASE-RELATED"/>
    <property type="match status" value="1"/>
</dbReference>
<name>A0A7R8CZU6_LEPSM</name>
<evidence type="ECO:0000256" key="5">
    <source>
        <dbReference type="ARBA" id="ARBA00022832"/>
    </source>
</evidence>
<proteinExistence type="inferred from homology"/>
<dbReference type="GO" id="GO:0042761">
    <property type="term" value="P:very long-chain fatty acid biosynthetic process"/>
    <property type="evidence" value="ECO:0007669"/>
    <property type="project" value="TreeGrafter"/>
</dbReference>
<keyword evidence="5 10" id="KW-0276">Fatty acid metabolism</keyword>
<dbReference type="GO" id="GO:0019367">
    <property type="term" value="P:fatty acid elongation, saturated fatty acid"/>
    <property type="evidence" value="ECO:0007669"/>
    <property type="project" value="TreeGrafter"/>
</dbReference>
<comment type="subcellular location">
    <subcellularLocation>
        <location evidence="1">Membrane</location>
        <topology evidence="1">Multi-pass membrane protein</topology>
    </subcellularLocation>
</comment>
<comment type="caution">
    <text evidence="10">Lacks conserved residue(s) required for the propagation of feature annotation.</text>
</comment>
<evidence type="ECO:0000256" key="8">
    <source>
        <dbReference type="ARBA" id="ARBA00023136"/>
    </source>
</evidence>
<keyword evidence="12" id="KW-1185">Reference proteome</keyword>
<evidence type="ECO:0000256" key="1">
    <source>
        <dbReference type="ARBA" id="ARBA00004141"/>
    </source>
</evidence>
<evidence type="ECO:0000313" key="12">
    <source>
        <dbReference type="Proteomes" id="UP000675881"/>
    </source>
</evidence>
<dbReference type="InterPro" id="IPR030457">
    <property type="entry name" value="ELO_CS"/>
</dbReference>
<keyword evidence="2 10" id="KW-0444">Lipid biosynthesis</keyword>